<dbReference type="RefSeq" id="WP_132631532.1">
    <property type="nucleotide sequence ID" value="NZ_SMLD01000042.1"/>
</dbReference>
<reference evidence="4 5" key="1">
    <citation type="submission" date="2019-03" db="EMBL/GenBank/DDBJ databases">
        <title>Draft genome sequences of novel Actinobacteria.</title>
        <authorList>
            <person name="Sahin N."/>
            <person name="Ay H."/>
            <person name="Saygin H."/>
        </authorList>
    </citation>
    <scope>NUCLEOTIDE SEQUENCE [LARGE SCALE GENOMIC DNA]</scope>
    <source>
        <strain evidence="4 5">6K102</strain>
    </source>
</reference>
<keyword evidence="2" id="KW-0812">Transmembrane</keyword>
<dbReference type="EMBL" id="SMLD01000042">
    <property type="protein sequence ID" value="TDE51557.1"/>
    <property type="molecule type" value="Genomic_DNA"/>
</dbReference>
<feature type="region of interest" description="Disordered" evidence="1">
    <location>
        <begin position="1141"/>
        <end position="1170"/>
    </location>
</feature>
<organism evidence="4 5">
    <name type="scientific">Nonomuraea mesophila</name>
    <dbReference type="NCBI Taxonomy" id="2530382"/>
    <lineage>
        <taxon>Bacteria</taxon>
        <taxon>Bacillati</taxon>
        <taxon>Actinomycetota</taxon>
        <taxon>Actinomycetes</taxon>
        <taxon>Streptosporangiales</taxon>
        <taxon>Streptosporangiaceae</taxon>
        <taxon>Nonomuraea</taxon>
    </lineage>
</organism>
<feature type="compositionally biased region" description="Low complexity" evidence="1">
    <location>
        <begin position="572"/>
        <end position="586"/>
    </location>
</feature>
<feature type="region of interest" description="Disordered" evidence="1">
    <location>
        <begin position="290"/>
        <end position="591"/>
    </location>
</feature>
<evidence type="ECO:0000256" key="2">
    <source>
        <dbReference type="SAM" id="Phobius"/>
    </source>
</evidence>
<accession>A0A4R5FII9</accession>
<dbReference type="Gene3D" id="3.90.176.10">
    <property type="entry name" value="Toxin ADP-ribosyltransferase, Chain A, domain 1"/>
    <property type="match status" value="1"/>
</dbReference>
<protein>
    <recommendedName>
        <fullName evidence="3">Outer membrane channel protein CpnT-like N-terminal domain-containing protein</fullName>
    </recommendedName>
</protein>
<feature type="compositionally biased region" description="Basic and acidic residues" evidence="1">
    <location>
        <begin position="322"/>
        <end position="344"/>
    </location>
</feature>
<keyword evidence="2" id="KW-1133">Transmembrane helix</keyword>
<feature type="domain" description="Outer membrane channel protein CpnT-like N-terminal" evidence="3">
    <location>
        <begin position="14"/>
        <end position="145"/>
    </location>
</feature>
<dbReference type="Proteomes" id="UP000295136">
    <property type="component" value="Unassembled WGS sequence"/>
</dbReference>
<feature type="compositionally biased region" description="Polar residues" evidence="1">
    <location>
        <begin position="372"/>
        <end position="385"/>
    </location>
</feature>
<keyword evidence="2" id="KW-0472">Membrane</keyword>
<comment type="caution">
    <text evidence="4">The sequence shown here is derived from an EMBL/GenBank/DDBJ whole genome shotgun (WGS) entry which is preliminary data.</text>
</comment>
<evidence type="ECO:0000256" key="1">
    <source>
        <dbReference type="SAM" id="MobiDB-lite"/>
    </source>
</evidence>
<evidence type="ECO:0000313" key="4">
    <source>
        <dbReference type="EMBL" id="TDE51557.1"/>
    </source>
</evidence>
<dbReference type="Pfam" id="PF25547">
    <property type="entry name" value="WXG100_2"/>
    <property type="match status" value="1"/>
</dbReference>
<feature type="transmembrane region" description="Helical" evidence="2">
    <location>
        <begin position="117"/>
        <end position="142"/>
    </location>
</feature>
<proteinExistence type="predicted"/>
<feature type="transmembrane region" description="Helical" evidence="2">
    <location>
        <begin position="162"/>
        <end position="181"/>
    </location>
</feature>
<name>A0A4R5FII9_9ACTN</name>
<sequence length="1346" mass="144512">MSFDGFLVPDWAKPYVGWVVGMDWPEGDESGCFRLADACVTAAHAVVKGSAADQPWSANKIGSDWDGDAHLAFAEHVSETVGGQVADTVNRLINAAVALNGVGMQIQYAKYMIEVTVWLLILQLSYLLTMAVASGGASLALIPARVQLARMTVAQIAQRTVLNIAIFAGIVAGMDAGVQLLQMAKGRRDELDLTQIGISALSGGAMGGLMGLLGGGLSRLATPALRAGLTRAEMGAAERLLSAASSSLYGQAAQYAVTGGLTTAGTMLAQGNFDWDLLAKGVTSSALGADGQHLSAPLPHRSDSTPNPYGGSLPDPGPHPDPGSRPDADPRGNDSDQAPLRDRGGTTLSYATDTGPARQGADPTGLPERQPLSGQGETRPHTVSEQGPAAVRTPEALRPRTPDQSTPPASHGTPDHKPDGASRQPGDRQSHGTPPHRPPERPSAAAPHQPPERATGGTPHQVPERTAGDAPRQANDRTPGGAAQQAERGPGSGSPDAAGRGDGAEPTASARSERGMPGETPPTGRIERRLNHAPDSVPGPDGTTPTPHAARAPGLAGDGTPAPPFHPGDTSAGPAPGRADARGGTPPRVPFDFERFLNDPRWSHDATGFEQRLGAYYFNDPQTVDAARAALGKLRDVLMSLTPRQPGESPAAFARRVESVFFVDDPSSAGQVGTRSGVTVDDLLAHGNLRELVTAFYNGAYNNRANPHIFGNALLDLMDARAWDRAGEVGLDVGEVRRSQHQLDERWHRQALGRLEARFKPGMNTFARDPFGMGNVGMLAERGARDVAEMVSSQYSRRDRSEAEIQELGLNMTPGHYERSGTPLGRFESAFVEEHLNRPLDPDTLLPWREGGTIHDTTGGRWARQIFSEGFPVVDGISGTTAKMLTAVKFLDLGPGTTERFLGALMGWMLPGRDHSLFEIARGAQIADVGSMRLEPGSRPSAVDFYRSLPGVDLATLRREVLPDGMFPHESRYFVNARDSAGFSETQHPKVGETVDRLWPQLESGRVTDPDLAAWLDRSGIDAADPAAVRALGDRLSPAHVMALTVYTRHSHYLINNVTRTQLWTNGLSEPLVRNQMVGKVNQLVGNYLDNLAAGTKALPLPLALRPLLHVGDGHLNSRSPLNSLADAYVDAGRRIDEAKDRMAEAREESRKEDVRQAGQDLREARREQKDAWNALQEKLGGVTPKLWDEMRWHADMVHDAMAQLPGVGSPEHPVQAYRGDWMTPVHSPIYGSKLYPHGTAREFLSVSKLLEVAIRFMVENPAGDRKVLVAYQLVGQQAKDISIFSSFAEDQEAVFPPRSRMHRVNDPELEARLRAEVSELGADMVERGVIPEAPSSYEIIVMEES</sequence>
<keyword evidence="5" id="KW-1185">Reference proteome</keyword>
<feature type="compositionally biased region" description="Basic and acidic residues" evidence="1">
    <location>
        <begin position="413"/>
        <end position="430"/>
    </location>
</feature>
<evidence type="ECO:0000313" key="5">
    <source>
        <dbReference type="Proteomes" id="UP000295136"/>
    </source>
</evidence>
<dbReference type="InterPro" id="IPR057746">
    <property type="entry name" value="CpnT-like_N"/>
</dbReference>
<evidence type="ECO:0000259" key="3">
    <source>
        <dbReference type="Pfam" id="PF25547"/>
    </source>
</evidence>
<gene>
    <name evidence="4" type="ORF">E1295_18305</name>
</gene>